<keyword evidence="1" id="KW-0472">Membrane</keyword>
<dbReference type="RefSeq" id="WP_130097738.1">
    <property type="nucleotide sequence ID" value="NZ_RCYA01000004.1"/>
</dbReference>
<proteinExistence type="predicted"/>
<keyword evidence="3" id="KW-1185">Reference proteome</keyword>
<protein>
    <recommendedName>
        <fullName evidence="4">Phage abortive infection protein</fullName>
    </recommendedName>
</protein>
<comment type="caution">
    <text evidence="2">The sequence shown here is derived from an EMBL/GenBank/DDBJ whole genome shotgun (WGS) entry which is preliminary data.</text>
</comment>
<feature type="transmembrane region" description="Helical" evidence="1">
    <location>
        <begin position="9"/>
        <end position="26"/>
    </location>
</feature>
<dbReference type="Proteomes" id="UP000292985">
    <property type="component" value="Unassembled WGS sequence"/>
</dbReference>
<organism evidence="2 3">
    <name type="scientific">Citrobacter amalonaticus</name>
    <dbReference type="NCBI Taxonomy" id="35703"/>
    <lineage>
        <taxon>Bacteria</taxon>
        <taxon>Pseudomonadati</taxon>
        <taxon>Pseudomonadota</taxon>
        <taxon>Gammaproteobacteria</taxon>
        <taxon>Enterobacterales</taxon>
        <taxon>Enterobacteriaceae</taxon>
        <taxon>Citrobacter</taxon>
    </lineage>
</organism>
<accession>A0ABY0HUX1</accession>
<dbReference type="EMBL" id="RCYA01000004">
    <property type="protein sequence ID" value="RYT43777.1"/>
    <property type="molecule type" value="Genomic_DNA"/>
</dbReference>
<sequence length="430" mass="50993">MRITIHKPIVIFIALLMLTFIFWDWLQDNIAVVGGLATAFAFLATAWTAFEAKASARAAMKATQLTSESLLEMKKSSFKDWLEMLLSQHEKIHQEVVLELLKKDSDFNVKLELNFADAIYYSLAKKQLFTRYVSHFISILEYIDKEFYLSSNADGEREQYIEQLQNRVNPEVKMVIAILGLNIRSTRTYNASKLNMLLNKYHFFKNDCFFTDAHARLQWLHSYILELFTNEYRKSVEYYVNENIKKYKKGIRNPINDQYFDKHQKIKFVLFWSYDNLCRGYLEEMFSKLPTNVRNGIYISISEAVQKKEDIEQRLSQLIGFTVPRANDKIKTIKNQRDILLLLRFYLRFKDEIKLNNIIFSGRISKVYGNELTKTVHDYEFFVALLRLARDDEKEKVIDEIIDVAIQMRDYYVSRLDDYSFRKKENNDMS</sequence>
<evidence type="ECO:0000313" key="2">
    <source>
        <dbReference type="EMBL" id="RYT43777.1"/>
    </source>
</evidence>
<feature type="transmembrane region" description="Helical" evidence="1">
    <location>
        <begin position="32"/>
        <end position="50"/>
    </location>
</feature>
<evidence type="ECO:0000256" key="1">
    <source>
        <dbReference type="SAM" id="Phobius"/>
    </source>
</evidence>
<gene>
    <name evidence="2" type="ORF">EAJ18_11935</name>
</gene>
<reference evidence="2 3" key="1">
    <citation type="journal article" date="2019" name="Science, e1252229">
        <title>Invertible promoters mediate bacterial phase variation, antibiotic resistance, and host adaptation in the gut.</title>
        <authorList>
            <person name="Jiang X."/>
            <person name="Hall A.B."/>
            <person name="Arthur T.D."/>
            <person name="Plichta D.R."/>
            <person name="Covington C.T."/>
            <person name="Poyet M."/>
            <person name="Crothers J."/>
            <person name="Moses P.L."/>
            <person name="Tolonen A.C."/>
            <person name="Vlamakis H."/>
            <person name="Alm E.J."/>
            <person name="Xavier R.J."/>
        </authorList>
    </citation>
    <scope>NUCLEOTIDE SEQUENCE [LARGE SCALE GENOMIC DNA]</scope>
    <source>
        <strain evidence="3">ca_0067</strain>
    </source>
</reference>
<keyword evidence="1" id="KW-1133">Transmembrane helix</keyword>
<evidence type="ECO:0008006" key="4">
    <source>
        <dbReference type="Google" id="ProtNLM"/>
    </source>
</evidence>
<evidence type="ECO:0000313" key="3">
    <source>
        <dbReference type="Proteomes" id="UP000292985"/>
    </source>
</evidence>
<keyword evidence="1" id="KW-0812">Transmembrane</keyword>
<name>A0ABY0HUX1_CITAM</name>